<dbReference type="AlphaFoldDB" id="A0A225E723"/>
<dbReference type="Proteomes" id="UP000214646">
    <property type="component" value="Unassembled WGS sequence"/>
</dbReference>
<proteinExistence type="predicted"/>
<dbReference type="EMBL" id="NIDE01000001">
    <property type="protein sequence ID" value="OWK46598.1"/>
    <property type="molecule type" value="Genomic_DNA"/>
</dbReference>
<evidence type="ECO:0000313" key="1">
    <source>
        <dbReference type="EMBL" id="OWK46598.1"/>
    </source>
</evidence>
<gene>
    <name evidence="1" type="ORF">FRUB_00297</name>
</gene>
<protein>
    <submittedName>
        <fullName evidence="1">Uncharacterized protein</fullName>
    </submittedName>
</protein>
<name>A0A225E723_9BACT</name>
<evidence type="ECO:0000313" key="2">
    <source>
        <dbReference type="Proteomes" id="UP000214646"/>
    </source>
</evidence>
<comment type="caution">
    <text evidence="1">The sequence shown here is derived from an EMBL/GenBank/DDBJ whole genome shotgun (WGS) entry which is preliminary data.</text>
</comment>
<reference evidence="2" key="1">
    <citation type="submission" date="2017-06" db="EMBL/GenBank/DDBJ databases">
        <title>Genome analysis of Fimbriiglobus ruber SP5, the first member of the order Planctomycetales with confirmed chitinolytic capability.</title>
        <authorList>
            <person name="Ravin N.V."/>
            <person name="Rakitin A.L."/>
            <person name="Ivanova A.A."/>
            <person name="Beletsky A.V."/>
            <person name="Kulichevskaya I.S."/>
            <person name="Mardanov A.V."/>
            <person name="Dedysh S.N."/>
        </authorList>
    </citation>
    <scope>NUCLEOTIDE SEQUENCE [LARGE SCALE GENOMIC DNA]</scope>
    <source>
        <strain evidence="2">SP5</strain>
    </source>
</reference>
<keyword evidence="2" id="KW-1185">Reference proteome</keyword>
<sequence>MKLVEDLLGTTPKNQNIYRDFVASKAVDMGLVDEEAATVEDLDEVEARGWTGFMRDDEGHFIYNYAVKGFLCESARTLKQFGAMKQLKDKFKRSVFVWPRRIRLPDPTEVLERPLRAETPLGPRVALTRSDVLKAGTVIEFELEVLDVLGVTEACVREVLSYGKFIGLGQWRTGGYGAFEVVEFVEI</sequence>
<accession>A0A225E723</accession>
<organism evidence="1 2">
    <name type="scientific">Fimbriiglobus ruber</name>
    <dbReference type="NCBI Taxonomy" id="1908690"/>
    <lineage>
        <taxon>Bacteria</taxon>
        <taxon>Pseudomonadati</taxon>
        <taxon>Planctomycetota</taxon>
        <taxon>Planctomycetia</taxon>
        <taxon>Gemmatales</taxon>
        <taxon>Gemmataceae</taxon>
        <taxon>Fimbriiglobus</taxon>
    </lineage>
</organism>